<dbReference type="Proteomes" id="UP000192578">
    <property type="component" value="Unassembled WGS sequence"/>
</dbReference>
<evidence type="ECO:0000256" key="2">
    <source>
        <dbReference type="SAM" id="SignalP"/>
    </source>
</evidence>
<evidence type="ECO:0000313" key="5">
    <source>
        <dbReference type="Proteomes" id="UP000192578"/>
    </source>
</evidence>
<dbReference type="GO" id="GO:0005975">
    <property type="term" value="P:carbohydrate metabolic process"/>
    <property type="evidence" value="ECO:0007669"/>
    <property type="project" value="InterPro"/>
</dbReference>
<keyword evidence="1" id="KW-0378">Hydrolase</keyword>
<dbReference type="SMART" id="SM00495">
    <property type="entry name" value="ChtBD3"/>
    <property type="match status" value="1"/>
</dbReference>
<dbReference type="CDD" id="cd12214">
    <property type="entry name" value="ChiA1_BD"/>
    <property type="match status" value="1"/>
</dbReference>
<dbReference type="SUPFAM" id="SSF51055">
    <property type="entry name" value="Carbohydrate binding domain"/>
    <property type="match status" value="1"/>
</dbReference>
<accession>A0A1W0WP69</accession>
<dbReference type="Pfam" id="PF02839">
    <property type="entry name" value="CBM_5_12"/>
    <property type="match status" value="1"/>
</dbReference>
<name>A0A1W0WP69_HYPEX</name>
<sequence>MLFKAAFLLTLVVVMVSGRPQAEVPNPTVVMVEISTGKPMIIVPAEISVIGEASSSSDFNANGITSQQVNKPNQLVVMEEGPIVSLSDTTTTAEPTAAITEAFTTTRAPIDTTLLATFTEIAPRQPSRRLGDWQRGASYNVGDEVTFNGATYRALQSHIAEGVDWTPLQTPALWTKLEI</sequence>
<keyword evidence="2" id="KW-0732">Signal</keyword>
<reference evidence="5" key="1">
    <citation type="submission" date="2017-01" db="EMBL/GenBank/DDBJ databases">
        <title>Comparative genomics of anhydrobiosis in the tardigrade Hypsibius dujardini.</title>
        <authorList>
            <person name="Yoshida Y."/>
            <person name="Koutsovoulos G."/>
            <person name="Laetsch D."/>
            <person name="Stevens L."/>
            <person name="Kumar S."/>
            <person name="Horikawa D."/>
            <person name="Ishino K."/>
            <person name="Komine S."/>
            <person name="Tomita M."/>
            <person name="Blaxter M."/>
            <person name="Arakawa K."/>
        </authorList>
    </citation>
    <scope>NUCLEOTIDE SEQUENCE [LARGE SCALE GENOMIC DNA]</scope>
    <source>
        <strain evidence="5">Z151</strain>
    </source>
</reference>
<feature type="domain" description="Chitin-binding type-3" evidence="3">
    <location>
        <begin position="130"/>
        <end position="177"/>
    </location>
</feature>
<dbReference type="AlphaFoldDB" id="A0A1W0WP69"/>
<evidence type="ECO:0000313" key="4">
    <source>
        <dbReference type="EMBL" id="OQV17004.1"/>
    </source>
</evidence>
<feature type="signal peptide" evidence="2">
    <location>
        <begin position="1"/>
        <end position="18"/>
    </location>
</feature>
<protein>
    <recommendedName>
        <fullName evidence="3">Chitin-binding type-3 domain-containing protein</fullName>
    </recommendedName>
</protein>
<dbReference type="GO" id="GO:0005576">
    <property type="term" value="C:extracellular region"/>
    <property type="evidence" value="ECO:0007669"/>
    <property type="project" value="InterPro"/>
</dbReference>
<dbReference type="InterPro" id="IPR036573">
    <property type="entry name" value="CBM_sf_5/12"/>
</dbReference>
<dbReference type="Gene3D" id="2.10.10.20">
    <property type="entry name" value="Carbohydrate-binding module superfamily 5/12"/>
    <property type="match status" value="1"/>
</dbReference>
<organism evidence="4 5">
    <name type="scientific">Hypsibius exemplaris</name>
    <name type="common">Freshwater tardigrade</name>
    <dbReference type="NCBI Taxonomy" id="2072580"/>
    <lineage>
        <taxon>Eukaryota</taxon>
        <taxon>Metazoa</taxon>
        <taxon>Ecdysozoa</taxon>
        <taxon>Tardigrada</taxon>
        <taxon>Eutardigrada</taxon>
        <taxon>Parachela</taxon>
        <taxon>Hypsibioidea</taxon>
        <taxon>Hypsibiidae</taxon>
        <taxon>Hypsibius</taxon>
    </lineage>
</organism>
<comment type="caution">
    <text evidence="4">The sequence shown here is derived from an EMBL/GenBank/DDBJ whole genome shotgun (WGS) entry which is preliminary data.</text>
</comment>
<dbReference type="GO" id="GO:0030246">
    <property type="term" value="F:carbohydrate binding"/>
    <property type="evidence" value="ECO:0007669"/>
    <property type="project" value="InterPro"/>
</dbReference>
<gene>
    <name evidence="4" type="ORF">BV898_08869</name>
</gene>
<proteinExistence type="predicted"/>
<dbReference type="GO" id="GO:0004553">
    <property type="term" value="F:hydrolase activity, hydrolyzing O-glycosyl compounds"/>
    <property type="evidence" value="ECO:0007669"/>
    <property type="project" value="InterPro"/>
</dbReference>
<keyword evidence="5" id="KW-1185">Reference proteome</keyword>
<dbReference type="EMBL" id="MTYJ01000067">
    <property type="protein sequence ID" value="OQV17004.1"/>
    <property type="molecule type" value="Genomic_DNA"/>
</dbReference>
<dbReference type="OrthoDB" id="2142040at2759"/>
<evidence type="ECO:0000256" key="1">
    <source>
        <dbReference type="ARBA" id="ARBA00022801"/>
    </source>
</evidence>
<dbReference type="InterPro" id="IPR003610">
    <property type="entry name" value="CBM5/12"/>
</dbReference>
<evidence type="ECO:0000259" key="3">
    <source>
        <dbReference type="SMART" id="SM00495"/>
    </source>
</evidence>
<feature type="chain" id="PRO_5013320421" description="Chitin-binding type-3 domain-containing protein" evidence="2">
    <location>
        <begin position="19"/>
        <end position="179"/>
    </location>
</feature>